<sequence>MELSFNATISRGQTESIPNMIYLKIIFDTDLNIEMSPDKILANINDNGQKDNNCTLSEFSTLLQDQQTYFQNSQLTIYVPQFQNFNESELNDQQCSQDVGNMLLLYSFLKMIRIHDFDSFLNLTIVDNDVSIQNRYFAYNQIYSKTVTIKISWMWCHTTLFMMHIGFKQQCIYQHNVLLTLYHDKVPQSKETELKKEANYLYLMAQGVSYVMNPFIQVLPIFELDLSQVETSDSNSTKRNEYDTYLNLGKNLIECKFSEIEPVLKKQIPPSIISLNPLLLPFQYTLLKSRNELCPIQYWVSLMVEQSHMFKVFNCVLNYIYHKAITSSITNSFSLMHEGSKTGKSTFILAILYAYLFHSQLKATPIVANNCPGSALQQLYYQNNLLLQDQIGSLNKKFIDFINNYQKYDLNNEMLISYIINSNLQDWSGYTHVVIKVAENIQKQLRSNTLLKYIISKKIDQTPFKTIEQFLIAQFRPQNTEETIEQFISNVQTIFYNETLSTLINTVSQFVEINRKGVNQDIDDKALKQLLNIDSHTIKQLFEQINYYLVNQTIKPIRGILLIDEICNTKIDVSQQNKADYQTLLLQLTKYLIINYKSKDFILLFKQSLQSVFKQTNNQYLLQFEQIINPLDKITSDDILRTLFLIFPLSMFLKENGVMNIMLEDNFKQMCMQQNWYQNDKQQIIKEQFTQFIELSNISGFEALAYRDILNAVVQINNDNKDGSYNIWKNNIQDQNLTTFMLKVAFQEKQNKLVYQEEILRDKLKKCQDLQLVQDQYSIVCAGTNAKLPEFINYCSNLLQTGGSRLQQHRNMYLYFVSLLVPQLHPSFTNKLYYIHGINSVKYSQIKPEYSLQYLVSDLFTIMQSDSTSFAQTICSAISPQLVIVQTDNKVFYPKSQVTYYKLALQEYRLHKICVDNYNNQLALCKDSGFNDDIYDDIYDQRVVVSFQDNSINIPLQQITKCIQTQALSTNNQPILADTINALLKLFFNKMQTSIHNQNIVQILIDNMLFKTKYSQIVESLSLLHLLSVLKGDQVITTNIELIMQETFAFNQFKQNYEKLQNTTAFEETSYSEMIIAIQKLDIESDVNIICRLSKIINDNDLKCTFVEAKPVLQNVDKLEKQIESTLQKISQKHNQNISLYNLSQKTAIFSIIDSYFDIIDFKLNKNDYLSQMNVLLQIGDEMNSFNFDIKAQDHQKNIKVFKDQLGQLSQNVKDIKKYIKQESTTVQKTNKFKTVLQNFEKASLSISSLKTTILQYKAIDQTEVSSMLQKSSKSILNIYNTLFVSKQTDNTTLQNPKTNVKSYEEISLNNNESRKKFVKPGFAIKLLNVEKTKLMEEQPIINVTQKEIYVRDQLLYISMLQPELPNYNLNTSSKYSDQKSQFIRKQLDIMSLTAKYKISQGITTVILAIGIDHQQLFQNDVAQSFVQGKQADFLIGIMFANEYSKSFYNLNLFYLDETTGLYVLFNEPGHDDQENREKDAIGENIFPIVAYKTQSQERKDSETINQFIIEDSKFIQFTESFQLLTKIKIGQEQTIEEDDGDTNDLE</sequence>
<reference evidence="1" key="1">
    <citation type="submission" date="2023-06" db="EMBL/GenBank/DDBJ databases">
        <authorList>
            <person name="Kurt Z."/>
        </authorList>
    </citation>
    <scope>NUCLEOTIDE SEQUENCE</scope>
</reference>
<evidence type="ECO:0000313" key="2">
    <source>
        <dbReference type="EMBL" id="CAL5976490.1"/>
    </source>
</evidence>
<proteinExistence type="predicted"/>
<dbReference type="Proteomes" id="UP001642409">
    <property type="component" value="Unassembled WGS sequence"/>
</dbReference>
<keyword evidence="3" id="KW-1185">Reference proteome</keyword>
<reference evidence="2 3" key="2">
    <citation type="submission" date="2024-07" db="EMBL/GenBank/DDBJ databases">
        <authorList>
            <person name="Akdeniz Z."/>
        </authorList>
    </citation>
    <scope>NUCLEOTIDE SEQUENCE [LARGE SCALE GENOMIC DNA]</scope>
</reference>
<evidence type="ECO:0000313" key="3">
    <source>
        <dbReference type="Proteomes" id="UP001642409"/>
    </source>
</evidence>
<organism evidence="1">
    <name type="scientific">Hexamita inflata</name>
    <dbReference type="NCBI Taxonomy" id="28002"/>
    <lineage>
        <taxon>Eukaryota</taxon>
        <taxon>Metamonada</taxon>
        <taxon>Diplomonadida</taxon>
        <taxon>Hexamitidae</taxon>
        <taxon>Hexamitinae</taxon>
        <taxon>Hexamita</taxon>
    </lineage>
</organism>
<comment type="caution">
    <text evidence="1">The sequence shown here is derived from an EMBL/GenBank/DDBJ whole genome shotgun (WGS) entry which is preliminary data.</text>
</comment>
<protein>
    <submittedName>
        <fullName evidence="2">Hypothetical_protein</fullName>
    </submittedName>
</protein>
<gene>
    <name evidence="2" type="ORF">HINF_LOCUS3842</name>
    <name evidence="1" type="ORF">HINF_LOCUS49758</name>
</gene>
<dbReference type="EMBL" id="CATOUU010000952">
    <property type="protein sequence ID" value="CAI9962113.1"/>
    <property type="molecule type" value="Genomic_DNA"/>
</dbReference>
<name>A0AA86VBJ9_9EUKA</name>
<accession>A0AA86VBJ9</accession>
<evidence type="ECO:0000313" key="1">
    <source>
        <dbReference type="EMBL" id="CAI9962113.1"/>
    </source>
</evidence>
<dbReference type="EMBL" id="CAXDID020000007">
    <property type="protein sequence ID" value="CAL5976490.1"/>
    <property type="molecule type" value="Genomic_DNA"/>
</dbReference>